<evidence type="ECO:0000256" key="5">
    <source>
        <dbReference type="ARBA" id="ARBA00061274"/>
    </source>
</evidence>
<evidence type="ECO:0000256" key="4">
    <source>
        <dbReference type="ARBA" id="ARBA00023242"/>
    </source>
</evidence>
<dbReference type="GO" id="GO:0000124">
    <property type="term" value="C:SAGA complex"/>
    <property type="evidence" value="ECO:0007669"/>
    <property type="project" value="TreeGrafter"/>
</dbReference>
<keyword evidence="3" id="KW-0804">Transcription</keyword>
<dbReference type="PANTHER" id="PTHR11380">
    <property type="entry name" value="TRANSCRIPTION INITIATION FACTOR TFIID/SUPT3-RELATED"/>
    <property type="match status" value="1"/>
</dbReference>
<dbReference type="PANTHER" id="PTHR11380:SF16">
    <property type="entry name" value="TRANSCRIPTION INITIATION PROTEIN SPT3 HOMOLOG"/>
    <property type="match status" value="1"/>
</dbReference>
<dbReference type="EMBL" id="ONZP01000246">
    <property type="protein sequence ID" value="SPJ78925.1"/>
    <property type="molecule type" value="Genomic_DNA"/>
</dbReference>
<dbReference type="GO" id="GO:0003712">
    <property type="term" value="F:transcription coregulator activity"/>
    <property type="evidence" value="ECO:0007669"/>
    <property type="project" value="TreeGrafter"/>
</dbReference>
<dbReference type="InterPro" id="IPR009072">
    <property type="entry name" value="Histone-fold"/>
</dbReference>
<accession>A0AAE8SJB8</accession>
<evidence type="ECO:0000313" key="6">
    <source>
        <dbReference type="EMBL" id="SPJ78925.1"/>
    </source>
</evidence>
<keyword evidence="7" id="KW-1185">Reference proteome</keyword>
<sequence length="309" mass="35657">MARFEPKYSAEIQQMMFCAGEKQDASIETLTLIEEIVRNQLTTANDLAARRGQRSFSINDIIFQIRHDRSQLARVQTLIRWRAIRRAANKKSNDSGEMDFDDAEDIEDVLGSSIVDCFSKKKRTETAAALLPWDVDFFFAVQPPGGASNETLLNESSKDSLERLRWADEITKNMTAEEYAKYADYRHASFTSRKKERFRKWAGISVIAEPKKKEDILEITGFLAVEMVKKLTDMALSIQDNELTAQRRKTDQSAPLGERRYGLFVPLDPERPPVDVRHVRKAFQQTQMRPKRRRVQLNRVANRKALELI</sequence>
<keyword evidence="4" id="KW-0539">Nucleus</keyword>
<dbReference type="GO" id="GO:0006366">
    <property type="term" value="P:transcription by RNA polymerase II"/>
    <property type="evidence" value="ECO:0007669"/>
    <property type="project" value="InterPro"/>
</dbReference>
<evidence type="ECO:0000256" key="1">
    <source>
        <dbReference type="ARBA" id="ARBA00004123"/>
    </source>
</evidence>
<dbReference type="SUPFAM" id="SSF47113">
    <property type="entry name" value="Histone-fold"/>
    <property type="match status" value="1"/>
</dbReference>
<evidence type="ECO:0000256" key="2">
    <source>
        <dbReference type="ARBA" id="ARBA00023015"/>
    </source>
</evidence>
<dbReference type="Pfam" id="PF02269">
    <property type="entry name" value="TFIID-18kDa"/>
    <property type="match status" value="1"/>
</dbReference>
<keyword evidence="2" id="KW-0805">Transcription regulation</keyword>
<organism evidence="6 7">
    <name type="scientific">Fusarium torulosum</name>
    <dbReference type="NCBI Taxonomy" id="33205"/>
    <lineage>
        <taxon>Eukaryota</taxon>
        <taxon>Fungi</taxon>
        <taxon>Dikarya</taxon>
        <taxon>Ascomycota</taxon>
        <taxon>Pezizomycotina</taxon>
        <taxon>Sordariomycetes</taxon>
        <taxon>Hypocreomycetidae</taxon>
        <taxon>Hypocreales</taxon>
        <taxon>Nectriaceae</taxon>
        <taxon>Fusarium</taxon>
    </lineage>
</organism>
<proteinExistence type="inferred from homology"/>
<dbReference type="GO" id="GO:0046982">
    <property type="term" value="F:protein heterodimerization activity"/>
    <property type="evidence" value="ECO:0007669"/>
    <property type="project" value="InterPro"/>
</dbReference>
<reference evidence="6" key="1">
    <citation type="submission" date="2018-03" db="EMBL/GenBank/DDBJ databases">
        <authorList>
            <person name="Guldener U."/>
        </authorList>
    </citation>
    <scope>NUCLEOTIDE SEQUENCE</scope>
</reference>
<gene>
    <name evidence="6" type="ORF">FTOL_07316</name>
</gene>
<dbReference type="CDD" id="cd22926">
    <property type="entry name" value="HFD_SPT3"/>
    <property type="match status" value="1"/>
</dbReference>
<name>A0AAE8SJB8_9HYPO</name>
<comment type="similarity">
    <text evidence="5">Belongs to the SPT3 family.</text>
</comment>
<evidence type="ECO:0000313" key="7">
    <source>
        <dbReference type="Proteomes" id="UP001187734"/>
    </source>
</evidence>
<evidence type="ECO:0000256" key="3">
    <source>
        <dbReference type="ARBA" id="ARBA00023163"/>
    </source>
</evidence>
<comment type="caution">
    <text evidence="6">The sequence shown here is derived from an EMBL/GenBank/DDBJ whole genome shotgun (WGS) entry which is preliminary data.</text>
</comment>
<dbReference type="GO" id="GO:0005634">
    <property type="term" value="C:nucleus"/>
    <property type="evidence" value="ECO:0007669"/>
    <property type="project" value="UniProtKB-SubCell"/>
</dbReference>
<comment type="subcellular location">
    <subcellularLocation>
        <location evidence="1">Nucleus</location>
    </subcellularLocation>
</comment>
<dbReference type="Proteomes" id="UP001187734">
    <property type="component" value="Unassembled WGS sequence"/>
</dbReference>
<dbReference type="InterPro" id="IPR003195">
    <property type="entry name" value="TFIID_TAF13"/>
</dbReference>
<protein>
    <submittedName>
        <fullName evidence="6">Related to transcription factor spt3</fullName>
    </submittedName>
</protein>
<dbReference type="AlphaFoldDB" id="A0AAE8SJB8"/>